<evidence type="ECO:0008006" key="4">
    <source>
        <dbReference type="Google" id="ProtNLM"/>
    </source>
</evidence>
<dbReference type="InterPro" id="IPR045584">
    <property type="entry name" value="Pilin-like"/>
</dbReference>
<dbReference type="SUPFAM" id="SSF54523">
    <property type="entry name" value="Pili subunits"/>
    <property type="match status" value="1"/>
</dbReference>
<accession>A0A1F6AX78</accession>
<reference evidence="2 3" key="1">
    <citation type="journal article" date="2016" name="Nat. Commun.">
        <title>Thousands of microbial genomes shed light on interconnected biogeochemical processes in an aquifer system.</title>
        <authorList>
            <person name="Anantharaman K."/>
            <person name="Brown C.T."/>
            <person name="Hug L.A."/>
            <person name="Sharon I."/>
            <person name="Castelle C.J."/>
            <person name="Probst A.J."/>
            <person name="Thomas B.C."/>
            <person name="Singh A."/>
            <person name="Wilkins M.J."/>
            <person name="Karaoz U."/>
            <person name="Brodie E.L."/>
            <person name="Williams K.H."/>
            <person name="Hubbard S.S."/>
            <person name="Banfield J.F."/>
        </authorList>
    </citation>
    <scope>NUCLEOTIDE SEQUENCE [LARGE SCALE GENOMIC DNA]</scope>
</reference>
<dbReference type="Proteomes" id="UP000176409">
    <property type="component" value="Unassembled WGS sequence"/>
</dbReference>
<dbReference type="AlphaFoldDB" id="A0A1F6AX78"/>
<name>A0A1F6AX78_9BACT</name>
<keyword evidence="1" id="KW-0472">Membrane</keyword>
<sequence>MTKFPQQSSGAGFTLAELLIAVTILMLLLLVALINWKNQINKGFDARRKADISHIKRVFEEYYNDHGCYPPLTILGNCGGPQLQPYINEVPCDPQSKLPYKYVAVDDSNICRGYKLLTALDNLGDPDITSLGCNPTSCGYGPGYNWGTTSGVPLPASGFDPNLTPTPTPPAEPGQYACTPNGICNSYGNPEAAGCPVTYAQSNCNNACGDPGNRCLQ</sequence>
<evidence type="ECO:0000256" key="1">
    <source>
        <dbReference type="SAM" id="Phobius"/>
    </source>
</evidence>
<evidence type="ECO:0000313" key="3">
    <source>
        <dbReference type="Proteomes" id="UP000176409"/>
    </source>
</evidence>
<dbReference type="EMBL" id="MFJZ01000051">
    <property type="protein sequence ID" value="OGG29295.1"/>
    <property type="molecule type" value="Genomic_DNA"/>
</dbReference>
<feature type="transmembrane region" description="Helical" evidence="1">
    <location>
        <begin position="12"/>
        <end position="34"/>
    </location>
</feature>
<dbReference type="STRING" id="1798396.A2973_02775"/>
<keyword evidence="1" id="KW-1133">Transmembrane helix</keyword>
<protein>
    <recommendedName>
        <fullName evidence="4">Type II secretion system protein GspG C-terminal domain-containing protein</fullName>
    </recommendedName>
</protein>
<gene>
    <name evidence="2" type="ORF">A2973_02775</name>
</gene>
<evidence type="ECO:0000313" key="2">
    <source>
        <dbReference type="EMBL" id="OGG29295.1"/>
    </source>
</evidence>
<dbReference type="Gene3D" id="3.30.700.10">
    <property type="entry name" value="Glycoprotein, Type 4 Pilin"/>
    <property type="match status" value="1"/>
</dbReference>
<proteinExistence type="predicted"/>
<keyword evidence="1" id="KW-0812">Transmembrane</keyword>
<comment type="caution">
    <text evidence="2">The sequence shown here is derived from an EMBL/GenBank/DDBJ whole genome shotgun (WGS) entry which is preliminary data.</text>
</comment>
<organism evidence="2 3">
    <name type="scientific">Candidatus Gottesmanbacteria bacterium RIFCSPLOWO2_01_FULL_49_10</name>
    <dbReference type="NCBI Taxonomy" id="1798396"/>
    <lineage>
        <taxon>Bacteria</taxon>
        <taxon>Candidatus Gottesmaniibacteriota</taxon>
    </lineage>
</organism>